<name>A0A5S9QGF3_9GAMM</name>
<dbReference type="PROSITE" id="PS51257">
    <property type="entry name" value="PROKAR_LIPOPROTEIN"/>
    <property type="match status" value="1"/>
</dbReference>
<reference evidence="1 2" key="1">
    <citation type="submission" date="2019-11" db="EMBL/GenBank/DDBJ databases">
        <authorList>
            <person name="Holert J."/>
        </authorList>
    </citation>
    <scope>NUCLEOTIDE SEQUENCE [LARGE SCALE GENOMIC DNA]</scope>
    <source>
        <strain evidence="1">BC5_2</strain>
    </source>
</reference>
<protein>
    <submittedName>
        <fullName evidence="1">Outer membrane protein assembly factor BamC</fullName>
    </submittedName>
</protein>
<evidence type="ECO:0000313" key="2">
    <source>
        <dbReference type="Proteomes" id="UP000434580"/>
    </source>
</evidence>
<dbReference type="EMBL" id="CACSII010000019">
    <property type="protein sequence ID" value="CAA0117745.1"/>
    <property type="molecule type" value="Genomic_DNA"/>
</dbReference>
<proteinExistence type="predicted"/>
<evidence type="ECO:0000313" key="1">
    <source>
        <dbReference type="EMBL" id="CAA0117745.1"/>
    </source>
</evidence>
<organism evidence="1 2">
    <name type="scientific">BD1-7 clade bacterium</name>
    <dbReference type="NCBI Taxonomy" id="2029982"/>
    <lineage>
        <taxon>Bacteria</taxon>
        <taxon>Pseudomonadati</taxon>
        <taxon>Pseudomonadota</taxon>
        <taxon>Gammaproteobacteria</taxon>
        <taxon>Cellvibrionales</taxon>
        <taxon>Spongiibacteraceae</taxon>
        <taxon>BD1-7 clade</taxon>
    </lineage>
</organism>
<accession>A0A5S9QGF3</accession>
<dbReference type="OrthoDB" id="9772575at2"/>
<dbReference type="Proteomes" id="UP000434580">
    <property type="component" value="Unassembled WGS sequence"/>
</dbReference>
<dbReference type="AlphaFoldDB" id="A0A5S9QGF3"/>
<sequence length="353" mass="39073">MKSTSGVVSVISLATLLVTGCGGNEPTDEKGMMRDRKYDYRFIEETSRIKVPENLSSEALVDLYPVPELSPYAGTDFVYDLPMAPQAVGANRAAVSIQRLGAKEWVLTAFSPSQVWPRLKEFIAQQGLSVLSQNGAKGIIRAYQGAHVFEFDLDQGFQRNTSELQVTAVPGPDGLSEITFTKAQEYTRAAAQYFADLADKPTYSYAAQGISTDKKLEILQDRTGQKQLMLSIDQKRGLAALRDALASAGYKIDMMNAQSPDLTLLDVTYYPVKPENEKPGFWGKLFGEPADGFDKNAPYAGNQYLITMRSIKGKQIVNAELPAPKEGEDTERSPFEMRKEINYVILLLQKHMS</sequence>
<gene>
    <name evidence="1" type="primary">bamC</name>
    <name evidence="1" type="ORF">DPBNPPHM_02326</name>
</gene>